<dbReference type="AlphaFoldDB" id="A0A1H6D583"/>
<keyword evidence="5" id="KW-0949">S-adenosyl-L-methionine</keyword>
<dbReference type="GO" id="GO:0007059">
    <property type="term" value="P:chromosome segregation"/>
    <property type="evidence" value="ECO:0007669"/>
    <property type="project" value="TreeGrafter"/>
</dbReference>
<feature type="domain" description="ParB-like N-terminal" evidence="7">
    <location>
        <begin position="38"/>
        <end position="124"/>
    </location>
</feature>
<dbReference type="Pfam" id="PF01555">
    <property type="entry name" value="N6_N4_Mtase"/>
    <property type="match status" value="1"/>
</dbReference>
<gene>
    <name evidence="8" type="ORF">SAMN04488115_11646</name>
</gene>
<reference evidence="8 9" key="1">
    <citation type="submission" date="2016-10" db="EMBL/GenBank/DDBJ databases">
        <authorList>
            <person name="de Groot N.N."/>
        </authorList>
    </citation>
    <scope>NUCLEOTIDE SEQUENCE [LARGE SCALE GENOMIC DNA]</scope>
    <source>
        <strain evidence="8 9">DSM 26656</strain>
    </source>
</reference>
<dbReference type="EC" id="2.1.1.72" evidence="2"/>
<dbReference type="RefSeq" id="WP_103875383.1">
    <property type="nucleotide sequence ID" value="NZ_FNUY01000016.1"/>
</dbReference>
<sequence length="477" mass="52146">MTSIPNSSPTVRARTRTAPLDGGISALALDKALALKVTKRPLSELKPSPRNARTHSKKQINQVADSIRVFGFVNPILVDGNNEIVAGHGRYAAAKLLEMTSVPVICLDHLTPDEIRAYRIADNRLAESAGWDDELLKLELGHLVDIEFEVELTGFDTPQIEFLLSGEHAVQKADPADEVAPVAEQAVTQLGDLWLLDEHRVFCGDARERASYEKLMGGALAQMTFTDPPYNVAIDGHVGGLGKIKHRPFAMASGEMSKAQFTAFLKGVFGEIKGASQDGALVYTCIDGQHFHEMLTAGHEAFDELKAVICWAKTNAGMGSLYRAQTELIPLWKVGKAAHVNNIELGRHGRYRTTLWTYAGANGFRKGRMEDLASHPTVKPCAMVMEAIKDCSKRNGIILDVFGGNGTTLIAAAKTKRWGYLMELDPLYVDVAVKRWETLFKREARHAETGLTFAEMAMLRDQAAAGATQNMGGYDVA</sequence>
<comment type="catalytic activity">
    <reaction evidence="6">
        <text>a 2'-deoxyadenosine in DNA + S-adenosyl-L-methionine = an N(6)-methyl-2'-deoxyadenosine in DNA + S-adenosyl-L-homocysteine + H(+)</text>
        <dbReference type="Rhea" id="RHEA:15197"/>
        <dbReference type="Rhea" id="RHEA-COMP:12418"/>
        <dbReference type="Rhea" id="RHEA-COMP:12419"/>
        <dbReference type="ChEBI" id="CHEBI:15378"/>
        <dbReference type="ChEBI" id="CHEBI:57856"/>
        <dbReference type="ChEBI" id="CHEBI:59789"/>
        <dbReference type="ChEBI" id="CHEBI:90615"/>
        <dbReference type="ChEBI" id="CHEBI:90616"/>
        <dbReference type="EC" id="2.1.1.72"/>
    </reaction>
</comment>
<dbReference type="PANTHER" id="PTHR33375:SF1">
    <property type="entry name" value="CHROMOSOME-PARTITIONING PROTEIN PARB-RELATED"/>
    <property type="match status" value="1"/>
</dbReference>
<evidence type="ECO:0000256" key="3">
    <source>
        <dbReference type="ARBA" id="ARBA00022603"/>
    </source>
</evidence>
<dbReference type="SUPFAM" id="SSF110849">
    <property type="entry name" value="ParB/Sulfiredoxin"/>
    <property type="match status" value="1"/>
</dbReference>
<dbReference type="PIRSF" id="PIRSF036758">
    <property type="entry name" value="Aden_M_ParB"/>
    <property type="match status" value="1"/>
</dbReference>
<name>A0A1H6D583_9HYPH</name>
<accession>A0A1H6D583</accession>
<evidence type="ECO:0000256" key="4">
    <source>
        <dbReference type="ARBA" id="ARBA00022679"/>
    </source>
</evidence>
<evidence type="ECO:0000256" key="2">
    <source>
        <dbReference type="ARBA" id="ARBA00011900"/>
    </source>
</evidence>
<comment type="similarity">
    <text evidence="1">Belongs to the N(4)/N(6)-methyltransferase family.</text>
</comment>
<dbReference type="SMART" id="SM00470">
    <property type="entry name" value="ParB"/>
    <property type="match status" value="1"/>
</dbReference>
<dbReference type="GO" id="GO:0045881">
    <property type="term" value="P:positive regulation of sporulation resulting in formation of a cellular spore"/>
    <property type="evidence" value="ECO:0007669"/>
    <property type="project" value="TreeGrafter"/>
</dbReference>
<dbReference type="InterPro" id="IPR003115">
    <property type="entry name" value="ParB_N"/>
</dbReference>
<evidence type="ECO:0000256" key="1">
    <source>
        <dbReference type="ARBA" id="ARBA00006594"/>
    </source>
</evidence>
<dbReference type="PANTHER" id="PTHR33375">
    <property type="entry name" value="CHROMOSOME-PARTITIONING PROTEIN PARB-RELATED"/>
    <property type="match status" value="1"/>
</dbReference>
<organism evidence="8 9">
    <name type="scientific">Bosea lathyri</name>
    <dbReference type="NCBI Taxonomy" id="1036778"/>
    <lineage>
        <taxon>Bacteria</taxon>
        <taxon>Pseudomonadati</taxon>
        <taxon>Pseudomonadota</taxon>
        <taxon>Alphaproteobacteria</taxon>
        <taxon>Hyphomicrobiales</taxon>
        <taxon>Boseaceae</taxon>
        <taxon>Bosea</taxon>
    </lineage>
</organism>
<dbReference type="Gene3D" id="3.90.1530.10">
    <property type="entry name" value="Conserved hypothetical protein from pyrococcus furiosus pfu- 392566-001, ParB domain"/>
    <property type="match status" value="1"/>
</dbReference>
<dbReference type="Pfam" id="PF02195">
    <property type="entry name" value="ParB_N"/>
    <property type="match status" value="1"/>
</dbReference>
<dbReference type="OrthoDB" id="7806498at2"/>
<dbReference type="Gene3D" id="3.40.50.150">
    <property type="entry name" value="Vaccinia Virus protein VP39"/>
    <property type="match status" value="1"/>
</dbReference>
<dbReference type="Proteomes" id="UP000236743">
    <property type="component" value="Unassembled WGS sequence"/>
</dbReference>
<dbReference type="InterPro" id="IPR036086">
    <property type="entry name" value="ParB/Sulfiredoxin_sf"/>
</dbReference>
<dbReference type="CDD" id="cd16403">
    <property type="entry name" value="ParB_N_like_MT"/>
    <property type="match status" value="1"/>
</dbReference>
<dbReference type="GO" id="GO:0003677">
    <property type="term" value="F:DNA binding"/>
    <property type="evidence" value="ECO:0007669"/>
    <property type="project" value="InterPro"/>
</dbReference>
<dbReference type="InterPro" id="IPR002941">
    <property type="entry name" value="DNA_methylase_N4/N6"/>
</dbReference>
<dbReference type="InterPro" id="IPR002295">
    <property type="entry name" value="N4/N6-MTase_EcoPI_Mod-like"/>
</dbReference>
<dbReference type="InterPro" id="IPR029063">
    <property type="entry name" value="SAM-dependent_MTases_sf"/>
</dbReference>
<dbReference type="GO" id="GO:0005694">
    <property type="term" value="C:chromosome"/>
    <property type="evidence" value="ECO:0007669"/>
    <property type="project" value="TreeGrafter"/>
</dbReference>
<proteinExistence type="inferred from homology"/>
<evidence type="ECO:0000259" key="7">
    <source>
        <dbReference type="SMART" id="SM00470"/>
    </source>
</evidence>
<evidence type="ECO:0000256" key="5">
    <source>
        <dbReference type="ARBA" id="ARBA00022691"/>
    </source>
</evidence>
<dbReference type="InterPro" id="IPR050336">
    <property type="entry name" value="Chromosome_partition/occlusion"/>
</dbReference>
<dbReference type="EMBL" id="FNUY01000016">
    <property type="protein sequence ID" value="SEG80411.1"/>
    <property type="molecule type" value="Genomic_DNA"/>
</dbReference>
<dbReference type="InterPro" id="IPR015840">
    <property type="entry name" value="DNA_MeTrfase_ParB"/>
</dbReference>
<dbReference type="PRINTS" id="PR00506">
    <property type="entry name" value="D21N6MTFRASE"/>
</dbReference>
<dbReference type="SUPFAM" id="SSF53335">
    <property type="entry name" value="S-adenosyl-L-methionine-dependent methyltransferases"/>
    <property type="match status" value="1"/>
</dbReference>
<keyword evidence="9" id="KW-1185">Reference proteome</keyword>
<dbReference type="GO" id="GO:0009007">
    <property type="term" value="F:site-specific DNA-methyltransferase (adenine-specific) activity"/>
    <property type="evidence" value="ECO:0007669"/>
    <property type="project" value="UniProtKB-EC"/>
</dbReference>
<evidence type="ECO:0000256" key="6">
    <source>
        <dbReference type="ARBA" id="ARBA00047942"/>
    </source>
</evidence>
<dbReference type="GO" id="GO:0008170">
    <property type="term" value="F:N-methyltransferase activity"/>
    <property type="evidence" value="ECO:0007669"/>
    <property type="project" value="InterPro"/>
</dbReference>
<evidence type="ECO:0000313" key="8">
    <source>
        <dbReference type="EMBL" id="SEG80411.1"/>
    </source>
</evidence>
<keyword evidence="4" id="KW-0808">Transferase</keyword>
<protein>
    <recommendedName>
        <fullName evidence="2">site-specific DNA-methyltransferase (adenine-specific)</fullName>
        <ecNumber evidence="2">2.1.1.72</ecNumber>
    </recommendedName>
</protein>
<keyword evidence="3 8" id="KW-0489">Methyltransferase</keyword>
<evidence type="ECO:0000313" key="9">
    <source>
        <dbReference type="Proteomes" id="UP000236743"/>
    </source>
</evidence>
<dbReference type="GO" id="GO:0032259">
    <property type="term" value="P:methylation"/>
    <property type="evidence" value="ECO:0007669"/>
    <property type="project" value="UniProtKB-KW"/>
</dbReference>